<sequence length="139" mass="15205">MHISKLVTPVIAGIMGLAAPAGAQRPPPEHLCTPTGPGFCTLAIHSVYDPIGHFVSLYDSSCGWLGTLSDTALPSSGTWSFHSKLPYTVELTIDRPDDRLPRGYIWYKGRQTILDQGYRNTCNDNSDFTACLRLAFDCS</sequence>
<keyword evidence="4" id="KW-1185">Reference proteome</keyword>
<dbReference type="EMBL" id="ADBL01002264">
    <property type="status" value="NOT_ANNOTATED_CDS"/>
    <property type="molecule type" value="Genomic_DNA"/>
</dbReference>
<reference evidence="3" key="4">
    <citation type="journal article" date="2015" name="G3 (Bethesda)">
        <title>Genome sequences of three phytopathogenic species of the Magnaporthaceae family of fungi.</title>
        <authorList>
            <person name="Okagaki L.H."/>
            <person name="Nunes C.C."/>
            <person name="Sailsbery J."/>
            <person name="Clay B."/>
            <person name="Brown D."/>
            <person name="John T."/>
            <person name="Oh Y."/>
            <person name="Young N."/>
            <person name="Fitzgerald M."/>
            <person name="Haas B.J."/>
            <person name="Zeng Q."/>
            <person name="Young S."/>
            <person name="Adiconis X."/>
            <person name="Fan L."/>
            <person name="Levin J.Z."/>
            <person name="Mitchell T.K."/>
            <person name="Okubara P.A."/>
            <person name="Farman M.L."/>
            <person name="Kohn L.M."/>
            <person name="Birren B."/>
            <person name="Ma L.-J."/>
            <person name="Dean R.A."/>
        </authorList>
    </citation>
    <scope>NUCLEOTIDE SEQUENCE</scope>
    <source>
        <strain evidence="3">ATCC 64411 / 73-15</strain>
    </source>
</reference>
<dbReference type="EMBL" id="GL876974">
    <property type="protein sequence ID" value="KLU90290.1"/>
    <property type="molecule type" value="Genomic_DNA"/>
</dbReference>
<keyword evidence="1" id="KW-0732">Signal</keyword>
<dbReference type="OMA" id="RNTCNDN"/>
<reference evidence="4" key="1">
    <citation type="submission" date="2010-05" db="EMBL/GenBank/DDBJ databases">
        <title>The genome sequence of Magnaporthe poae strain ATCC 64411.</title>
        <authorList>
            <person name="Ma L.-J."/>
            <person name="Dead R."/>
            <person name="Young S."/>
            <person name="Zeng Q."/>
            <person name="Koehrsen M."/>
            <person name="Alvarado L."/>
            <person name="Berlin A."/>
            <person name="Chapman S.B."/>
            <person name="Chen Z."/>
            <person name="Freedman E."/>
            <person name="Gellesch M."/>
            <person name="Goldberg J."/>
            <person name="Griggs A."/>
            <person name="Gujja S."/>
            <person name="Heilman E.R."/>
            <person name="Heiman D."/>
            <person name="Hepburn T."/>
            <person name="Howarth C."/>
            <person name="Jen D."/>
            <person name="Larson L."/>
            <person name="Mehta T."/>
            <person name="Neiman D."/>
            <person name="Pearson M."/>
            <person name="Roberts A."/>
            <person name="Saif S."/>
            <person name="Shea T."/>
            <person name="Shenoy N."/>
            <person name="Sisk P."/>
            <person name="Stolte C."/>
            <person name="Sykes S."/>
            <person name="Walk T."/>
            <person name="White J."/>
            <person name="Yandava C."/>
            <person name="Haas B."/>
            <person name="Nusbaum C."/>
            <person name="Birren B."/>
        </authorList>
    </citation>
    <scope>NUCLEOTIDE SEQUENCE [LARGE SCALE GENOMIC DNA]</scope>
    <source>
        <strain evidence="4">ATCC 64411 / 73-15</strain>
    </source>
</reference>
<dbReference type="Proteomes" id="UP000011715">
    <property type="component" value="Unassembled WGS sequence"/>
</dbReference>
<reference evidence="2" key="2">
    <citation type="submission" date="2010-05" db="EMBL/GenBank/DDBJ databases">
        <title>The Genome Sequence of Magnaporthe poae strain ATCC 64411.</title>
        <authorList>
            <consortium name="The Broad Institute Genome Sequencing Platform"/>
            <consortium name="Broad Institute Genome Sequencing Center for Infectious Disease"/>
            <person name="Ma L.-J."/>
            <person name="Dead R."/>
            <person name="Young S."/>
            <person name="Zeng Q."/>
            <person name="Koehrsen M."/>
            <person name="Alvarado L."/>
            <person name="Berlin A."/>
            <person name="Chapman S.B."/>
            <person name="Chen Z."/>
            <person name="Freedman E."/>
            <person name="Gellesch M."/>
            <person name="Goldberg J."/>
            <person name="Griggs A."/>
            <person name="Gujja S."/>
            <person name="Heilman E.R."/>
            <person name="Heiman D."/>
            <person name="Hepburn T."/>
            <person name="Howarth C."/>
            <person name="Jen D."/>
            <person name="Larson L."/>
            <person name="Mehta T."/>
            <person name="Neiman D."/>
            <person name="Pearson M."/>
            <person name="Roberts A."/>
            <person name="Saif S."/>
            <person name="Shea T."/>
            <person name="Shenoy N."/>
            <person name="Sisk P."/>
            <person name="Stolte C."/>
            <person name="Sykes S."/>
            <person name="Walk T."/>
            <person name="White J."/>
            <person name="Yandava C."/>
            <person name="Haas B."/>
            <person name="Nusbaum C."/>
            <person name="Birren B."/>
        </authorList>
    </citation>
    <scope>NUCLEOTIDE SEQUENCE</scope>
    <source>
        <strain evidence="2">ATCC 64411</strain>
    </source>
</reference>
<reference evidence="3" key="5">
    <citation type="submission" date="2015-06" db="UniProtKB">
        <authorList>
            <consortium name="EnsemblFungi"/>
        </authorList>
    </citation>
    <scope>IDENTIFICATION</scope>
    <source>
        <strain evidence="3">ATCC 64411</strain>
    </source>
</reference>
<accession>A0A0C4E9G9</accession>
<dbReference type="VEuPathDB" id="FungiDB:MAPG_09254"/>
<evidence type="ECO:0000256" key="1">
    <source>
        <dbReference type="SAM" id="SignalP"/>
    </source>
</evidence>
<feature type="chain" id="PRO_5009385834" evidence="1">
    <location>
        <begin position="24"/>
        <end position="139"/>
    </location>
</feature>
<protein>
    <submittedName>
        <fullName evidence="2 3">Uncharacterized protein</fullName>
    </submittedName>
</protein>
<evidence type="ECO:0000313" key="3">
    <source>
        <dbReference type="EnsemblFungi" id="MAPG_09254T0"/>
    </source>
</evidence>
<reference evidence="2" key="3">
    <citation type="submission" date="2011-03" db="EMBL/GenBank/DDBJ databases">
        <title>Annotation of Magnaporthe poae ATCC 64411.</title>
        <authorList>
            <person name="Ma L.-J."/>
            <person name="Dead R."/>
            <person name="Young S.K."/>
            <person name="Zeng Q."/>
            <person name="Gargeya S."/>
            <person name="Fitzgerald M."/>
            <person name="Haas B."/>
            <person name="Abouelleil A."/>
            <person name="Alvarado L."/>
            <person name="Arachchi H.M."/>
            <person name="Berlin A."/>
            <person name="Brown A."/>
            <person name="Chapman S.B."/>
            <person name="Chen Z."/>
            <person name="Dunbar C."/>
            <person name="Freedman E."/>
            <person name="Gearin G."/>
            <person name="Gellesch M."/>
            <person name="Goldberg J."/>
            <person name="Griggs A."/>
            <person name="Gujja S."/>
            <person name="Heiman D."/>
            <person name="Howarth C."/>
            <person name="Larson L."/>
            <person name="Lui A."/>
            <person name="MacDonald P.J.P."/>
            <person name="Mehta T."/>
            <person name="Montmayeur A."/>
            <person name="Murphy C."/>
            <person name="Neiman D."/>
            <person name="Pearson M."/>
            <person name="Priest M."/>
            <person name="Roberts A."/>
            <person name="Saif S."/>
            <person name="Shea T."/>
            <person name="Shenoy N."/>
            <person name="Sisk P."/>
            <person name="Stolte C."/>
            <person name="Sykes S."/>
            <person name="Yandava C."/>
            <person name="Wortman J."/>
            <person name="Nusbaum C."/>
            <person name="Birren B."/>
        </authorList>
    </citation>
    <scope>NUCLEOTIDE SEQUENCE</scope>
    <source>
        <strain evidence="2">ATCC 64411</strain>
    </source>
</reference>
<evidence type="ECO:0000313" key="2">
    <source>
        <dbReference type="EMBL" id="KLU90290.1"/>
    </source>
</evidence>
<dbReference type="EnsemblFungi" id="MAPG_09254T0">
    <property type="protein sequence ID" value="MAPG_09254T0"/>
    <property type="gene ID" value="MAPG_09254"/>
</dbReference>
<dbReference type="AlphaFoldDB" id="A0A0C4E9G9"/>
<organism evidence="3 4">
    <name type="scientific">Magnaporthiopsis poae (strain ATCC 64411 / 73-15)</name>
    <name type="common">Kentucky bluegrass fungus</name>
    <name type="synonym">Magnaporthe poae</name>
    <dbReference type="NCBI Taxonomy" id="644358"/>
    <lineage>
        <taxon>Eukaryota</taxon>
        <taxon>Fungi</taxon>
        <taxon>Dikarya</taxon>
        <taxon>Ascomycota</taxon>
        <taxon>Pezizomycotina</taxon>
        <taxon>Sordariomycetes</taxon>
        <taxon>Sordariomycetidae</taxon>
        <taxon>Magnaporthales</taxon>
        <taxon>Magnaporthaceae</taxon>
        <taxon>Magnaporthiopsis</taxon>
    </lineage>
</organism>
<dbReference type="OrthoDB" id="4484384at2759"/>
<gene>
    <name evidence="2" type="ORF">MAPG_09254</name>
</gene>
<feature type="signal peptide" evidence="1">
    <location>
        <begin position="1"/>
        <end position="23"/>
    </location>
</feature>
<proteinExistence type="predicted"/>
<dbReference type="eggNOG" id="ENOG502RN58">
    <property type="taxonomic scope" value="Eukaryota"/>
</dbReference>
<evidence type="ECO:0000313" key="4">
    <source>
        <dbReference type="Proteomes" id="UP000011715"/>
    </source>
</evidence>
<name>A0A0C4E9G9_MAGP6</name>